<accession>A0A8S4D930</accession>
<name>A0A8S4D930_PLUXY</name>
<dbReference type="EMBL" id="CAJHNJ030000003">
    <property type="protein sequence ID" value="CAG9092829.1"/>
    <property type="molecule type" value="Genomic_DNA"/>
</dbReference>
<dbReference type="InterPro" id="IPR057251">
    <property type="entry name" value="FP_C"/>
</dbReference>
<evidence type="ECO:0000259" key="2">
    <source>
        <dbReference type="Pfam" id="PF25298"/>
    </source>
</evidence>
<gene>
    <name evidence="3" type="ORF">PLXY2_LOCUS1141</name>
</gene>
<feature type="domain" description="FP protein C-terminal" evidence="2">
    <location>
        <begin position="206"/>
        <end position="256"/>
    </location>
</feature>
<comment type="caution">
    <text evidence="3">The sequence shown here is derived from an EMBL/GenBank/DDBJ whole genome shotgun (WGS) entry which is preliminary data.</text>
</comment>
<dbReference type="Pfam" id="PF25298">
    <property type="entry name" value="Baculo_FP_2nd"/>
    <property type="match status" value="1"/>
</dbReference>
<protein>
    <submittedName>
        <fullName evidence="3">(diamondback moth) hypothetical protein</fullName>
    </submittedName>
</protein>
<dbReference type="Proteomes" id="UP000653454">
    <property type="component" value="Unassembled WGS sequence"/>
</dbReference>
<dbReference type="AlphaFoldDB" id="A0A8S4D930"/>
<keyword evidence="1" id="KW-0175">Coiled coil</keyword>
<evidence type="ECO:0000313" key="3">
    <source>
        <dbReference type="EMBL" id="CAG9092829.1"/>
    </source>
</evidence>
<sequence>MAERKKRKFEGEEANDIAIMMKDMFSKLSKEQNQRFHDLQSCINNLSEENSELVKSIELMNHKYDDFLSRITRLESERKTDKVIISQLEDRIETMERKARASGIEIRNIPKTSGETKNELCAIVKSLGKTLNVDIHDHDIRDIYRIKSKDSTNPIITEFSSVLKKEKILKASKDFNKNKSKGEKLNTSHFQIKTPVKPVFLSETLTYKAQRLFYLARDLQRNYNFAFCWTSHGVVYLRRDENSPQIRVTNETDLEGLRKE</sequence>
<evidence type="ECO:0000256" key="1">
    <source>
        <dbReference type="SAM" id="Coils"/>
    </source>
</evidence>
<organism evidence="3 4">
    <name type="scientific">Plutella xylostella</name>
    <name type="common">Diamondback moth</name>
    <name type="synonym">Plutella maculipennis</name>
    <dbReference type="NCBI Taxonomy" id="51655"/>
    <lineage>
        <taxon>Eukaryota</taxon>
        <taxon>Metazoa</taxon>
        <taxon>Ecdysozoa</taxon>
        <taxon>Arthropoda</taxon>
        <taxon>Hexapoda</taxon>
        <taxon>Insecta</taxon>
        <taxon>Pterygota</taxon>
        <taxon>Neoptera</taxon>
        <taxon>Endopterygota</taxon>
        <taxon>Lepidoptera</taxon>
        <taxon>Glossata</taxon>
        <taxon>Ditrysia</taxon>
        <taxon>Yponomeutoidea</taxon>
        <taxon>Plutellidae</taxon>
        <taxon>Plutella</taxon>
    </lineage>
</organism>
<evidence type="ECO:0000313" key="4">
    <source>
        <dbReference type="Proteomes" id="UP000653454"/>
    </source>
</evidence>
<keyword evidence="4" id="KW-1185">Reference proteome</keyword>
<feature type="coiled-coil region" evidence="1">
    <location>
        <begin position="43"/>
        <end position="105"/>
    </location>
</feature>
<proteinExistence type="predicted"/>
<reference evidence="3" key="1">
    <citation type="submission" date="2020-11" db="EMBL/GenBank/DDBJ databases">
        <authorList>
            <person name="Whiteford S."/>
        </authorList>
    </citation>
    <scope>NUCLEOTIDE SEQUENCE</scope>
</reference>